<organism evidence="11 12">
    <name type="scientific">Reticulibacter mediterranei</name>
    <dbReference type="NCBI Taxonomy" id="2778369"/>
    <lineage>
        <taxon>Bacteria</taxon>
        <taxon>Bacillati</taxon>
        <taxon>Chloroflexota</taxon>
        <taxon>Ktedonobacteria</taxon>
        <taxon>Ktedonobacterales</taxon>
        <taxon>Reticulibacteraceae</taxon>
        <taxon>Reticulibacter</taxon>
    </lineage>
</organism>
<feature type="transmembrane region" description="Helical" evidence="8">
    <location>
        <begin position="12"/>
        <end position="36"/>
    </location>
</feature>
<protein>
    <recommendedName>
        <fullName evidence="9">Phosphate transport system permease protein</fullName>
    </recommendedName>
</protein>
<dbReference type="InterPro" id="IPR035906">
    <property type="entry name" value="MetI-like_sf"/>
</dbReference>
<reference evidence="11" key="1">
    <citation type="submission" date="2020-10" db="EMBL/GenBank/DDBJ databases">
        <title>Taxonomic study of unclassified bacteria belonging to the class Ktedonobacteria.</title>
        <authorList>
            <person name="Yabe S."/>
            <person name="Wang C.M."/>
            <person name="Zheng Y."/>
            <person name="Sakai Y."/>
            <person name="Cavaletti L."/>
            <person name="Monciardini P."/>
            <person name="Donadio S."/>
        </authorList>
    </citation>
    <scope>NUCLEOTIDE SEQUENCE</scope>
    <source>
        <strain evidence="11">ID150040</strain>
    </source>
</reference>
<accession>A0A8J3MZU9</accession>
<comment type="function">
    <text evidence="9">Part of the binding-protein-dependent transport system for phosphate; probably responsible for the translocation of the substrate across the membrane.</text>
</comment>
<dbReference type="Pfam" id="PF00528">
    <property type="entry name" value="BPD_transp_1"/>
    <property type="match status" value="1"/>
</dbReference>
<dbReference type="Proteomes" id="UP000597444">
    <property type="component" value="Unassembled WGS sequence"/>
</dbReference>
<sequence length="302" mass="32392">MQRAQMMRLSDQIARIIFLSCAVLIVAVIVGVFYFVGSRAFLVFTSPGGASFKDFFTGTTWDPAANLNDEPSYGAWGLIVGSLIITFFSVLIATPLSFGMALFMTEVTPRWLSRILQPLLEIFTGMPSVVLGFLGLIVLAPFLGKLTSTLGYGYAAAILVLVIMILPTITSISIDAIRAVPNSVREASLALGSTKWQMMSKAVIPAAASSLATAVVLGMARAIGETLAVAMVLGGHAAPEKIFSLQAFFTPTTNITKAILEDFGETSGVAQDAYWTLAFLLLVISFLFICISRYLASRSVYK</sequence>
<dbReference type="PANTHER" id="PTHR30425">
    <property type="entry name" value="PHOSPHATE TRANSPORT SYSTEM PERMEASE PROTEIN PST"/>
    <property type="match status" value="1"/>
</dbReference>
<feature type="transmembrane region" description="Helical" evidence="8">
    <location>
        <begin position="154"/>
        <end position="181"/>
    </location>
</feature>
<keyword evidence="4 9" id="KW-1003">Cell membrane</keyword>
<evidence type="ECO:0000256" key="2">
    <source>
        <dbReference type="ARBA" id="ARBA00007069"/>
    </source>
</evidence>
<name>A0A8J3MZU9_9CHLR</name>
<comment type="similarity">
    <text evidence="2 9">Belongs to the binding-protein-dependent transport system permease family. CysTW subfamily.</text>
</comment>
<feature type="transmembrane region" description="Helical" evidence="8">
    <location>
        <begin position="202"/>
        <end position="223"/>
    </location>
</feature>
<feature type="transmembrane region" description="Helical" evidence="8">
    <location>
        <begin position="273"/>
        <end position="296"/>
    </location>
</feature>
<keyword evidence="5 8" id="KW-0812">Transmembrane</keyword>
<evidence type="ECO:0000313" key="11">
    <source>
        <dbReference type="EMBL" id="GHO93504.1"/>
    </source>
</evidence>
<keyword evidence="3 8" id="KW-0813">Transport</keyword>
<evidence type="ECO:0000256" key="7">
    <source>
        <dbReference type="ARBA" id="ARBA00023136"/>
    </source>
</evidence>
<evidence type="ECO:0000259" key="10">
    <source>
        <dbReference type="PROSITE" id="PS50928"/>
    </source>
</evidence>
<comment type="subcellular location">
    <subcellularLocation>
        <location evidence="1 8">Cell membrane</location>
        <topology evidence="1 8">Multi-pass membrane protein</topology>
    </subcellularLocation>
</comment>
<dbReference type="CDD" id="cd06261">
    <property type="entry name" value="TM_PBP2"/>
    <property type="match status" value="1"/>
</dbReference>
<dbReference type="InterPro" id="IPR011864">
    <property type="entry name" value="Phosphate_PstC"/>
</dbReference>
<keyword evidence="12" id="KW-1185">Reference proteome</keyword>
<evidence type="ECO:0000256" key="9">
    <source>
        <dbReference type="RuleBase" id="RU363054"/>
    </source>
</evidence>
<feature type="domain" description="ABC transmembrane type-1" evidence="10">
    <location>
        <begin position="79"/>
        <end position="292"/>
    </location>
</feature>
<dbReference type="RefSeq" id="WP_220204285.1">
    <property type="nucleotide sequence ID" value="NZ_BNJK01000001.1"/>
</dbReference>
<evidence type="ECO:0000256" key="1">
    <source>
        <dbReference type="ARBA" id="ARBA00004651"/>
    </source>
</evidence>
<gene>
    <name evidence="11" type="ORF">KSF_035520</name>
</gene>
<dbReference type="AlphaFoldDB" id="A0A8J3MZU9"/>
<dbReference type="SUPFAM" id="SSF161098">
    <property type="entry name" value="MetI-like"/>
    <property type="match status" value="1"/>
</dbReference>
<evidence type="ECO:0000313" key="12">
    <source>
        <dbReference type="Proteomes" id="UP000597444"/>
    </source>
</evidence>
<dbReference type="GO" id="GO:0005315">
    <property type="term" value="F:phosphate transmembrane transporter activity"/>
    <property type="evidence" value="ECO:0007669"/>
    <property type="project" value="InterPro"/>
</dbReference>
<evidence type="ECO:0000256" key="4">
    <source>
        <dbReference type="ARBA" id="ARBA00022475"/>
    </source>
</evidence>
<keyword evidence="9" id="KW-0592">Phosphate transport</keyword>
<dbReference type="PROSITE" id="PS50928">
    <property type="entry name" value="ABC_TM1"/>
    <property type="match status" value="1"/>
</dbReference>
<dbReference type="NCBIfam" id="TIGR02138">
    <property type="entry name" value="phosphate_pstC"/>
    <property type="match status" value="1"/>
</dbReference>
<evidence type="ECO:0000256" key="5">
    <source>
        <dbReference type="ARBA" id="ARBA00022692"/>
    </source>
</evidence>
<dbReference type="InterPro" id="IPR051124">
    <property type="entry name" value="Phosphate_Transport_Permease"/>
</dbReference>
<evidence type="ECO:0000256" key="8">
    <source>
        <dbReference type="RuleBase" id="RU363032"/>
    </source>
</evidence>
<proteinExistence type="inferred from homology"/>
<dbReference type="EMBL" id="BNJK01000001">
    <property type="protein sequence ID" value="GHO93504.1"/>
    <property type="molecule type" value="Genomic_DNA"/>
</dbReference>
<evidence type="ECO:0000256" key="3">
    <source>
        <dbReference type="ARBA" id="ARBA00022448"/>
    </source>
</evidence>
<dbReference type="GO" id="GO:0006817">
    <property type="term" value="P:phosphate ion transport"/>
    <property type="evidence" value="ECO:0007669"/>
    <property type="project" value="UniProtKB-KW"/>
</dbReference>
<dbReference type="GO" id="GO:0005886">
    <property type="term" value="C:plasma membrane"/>
    <property type="evidence" value="ECO:0007669"/>
    <property type="project" value="UniProtKB-SubCell"/>
</dbReference>
<keyword evidence="7 8" id="KW-0472">Membrane</keyword>
<dbReference type="PANTHER" id="PTHR30425:SF2">
    <property type="entry name" value="ABC TRANSPORTER PERMEASE PROTEIN YQGH-RELATED"/>
    <property type="match status" value="1"/>
</dbReference>
<comment type="caution">
    <text evidence="11">The sequence shown here is derived from an EMBL/GenBank/DDBJ whole genome shotgun (WGS) entry which is preliminary data.</text>
</comment>
<keyword evidence="6 8" id="KW-1133">Transmembrane helix</keyword>
<evidence type="ECO:0000256" key="6">
    <source>
        <dbReference type="ARBA" id="ARBA00022989"/>
    </source>
</evidence>
<feature type="transmembrane region" description="Helical" evidence="8">
    <location>
        <begin position="119"/>
        <end position="142"/>
    </location>
</feature>
<feature type="transmembrane region" description="Helical" evidence="8">
    <location>
        <begin position="73"/>
        <end position="98"/>
    </location>
</feature>
<dbReference type="InterPro" id="IPR000515">
    <property type="entry name" value="MetI-like"/>
</dbReference>
<dbReference type="Gene3D" id="1.10.3720.10">
    <property type="entry name" value="MetI-like"/>
    <property type="match status" value="1"/>
</dbReference>